<dbReference type="PANTHER" id="PTHR12677">
    <property type="entry name" value="GOLGI APPARATUS MEMBRANE PROTEIN TVP38-RELATED"/>
    <property type="match status" value="1"/>
</dbReference>
<feature type="transmembrane region" description="Helical" evidence="6">
    <location>
        <begin position="33"/>
        <end position="55"/>
    </location>
</feature>
<dbReference type="PANTHER" id="PTHR12677:SF59">
    <property type="entry name" value="GOLGI APPARATUS MEMBRANE PROTEIN TVP38-RELATED"/>
    <property type="match status" value="1"/>
</dbReference>
<evidence type="ECO:0000256" key="6">
    <source>
        <dbReference type="RuleBase" id="RU366058"/>
    </source>
</evidence>
<evidence type="ECO:0000256" key="5">
    <source>
        <dbReference type="ARBA" id="ARBA00023136"/>
    </source>
</evidence>
<dbReference type="AlphaFoldDB" id="B8JH72"/>
<gene>
    <name evidence="9" type="ordered locus">A2cp1_1430</name>
</gene>
<evidence type="ECO:0000256" key="3">
    <source>
        <dbReference type="ARBA" id="ARBA00022692"/>
    </source>
</evidence>
<dbReference type="HOGENOM" id="CLU_038944_3_2_7"/>
<feature type="transmembrane region" description="Helical" evidence="6">
    <location>
        <begin position="224"/>
        <end position="245"/>
    </location>
</feature>
<protein>
    <recommendedName>
        <fullName evidence="6">TVP38/TMEM64 family membrane protein</fullName>
    </recommendedName>
</protein>
<dbReference type="InterPro" id="IPR032816">
    <property type="entry name" value="VTT_dom"/>
</dbReference>
<proteinExistence type="inferred from homology"/>
<feature type="region of interest" description="Disordered" evidence="7">
    <location>
        <begin position="1"/>
        <end position="23"/>
    </location>
</feature>
<dbReference type="EMBL" id="CP001359">
    <property type="protein sequence ID" value="ACL64774.1"/>
    <property type="molecule type" value="Genomic_DNA"/>
</dbReference>
<evidence type="ECO:0000313" key="9">
    <source>
        <dbReference type="EMBL" id="ACL64774.1"/>
    </source>
</evidence>
<keyword evidence="2 6" id="KW-1003">Cell membrane</keyword>
<evidence type="ECO:0000313" key="10">
    <source>
        <dbReference type="Proteomes" id="UP000007089"/>
    </source>
</evidence>
<feature type="domain" description="VTT" evidence="8">
    <location>
        <begin position="87"/>
        <end position="205"/>
    </location>
</feature>
<keyword evidence="4 6" id="KW-1133">Transmembrane helix</keyword>
<comment type="subcellular location">
    <subcellularLocation>
        <location evidence="1 6">Cell membrane</location>
        <topology evidence="1 6">Multi-pass membrane protein</topology>
    </subcellularLocation>
</comment>
<evidence type="ECO:0000259" key="8">
    <source>
        <dbReference type="Pfam" id="PF09335"/>
    </source>
</evidence>
<feature type="transmembrane region" description="Helical" evidence="6">
    <location>
        <begin position="182"/>
        <end position="203"/>
    </location>
</feature>
<feature type="transmembrane region" description="Helical" evidence="6">
    <location>
        <begin position="67"/>
        <end position="87"/>
    </location>
</feature>
<reference evidence="9" key="1">
    <citation type="submission" date="2009-01" db="EMBL/GenBank/DDBJ databases">
        <title>Complete sequence of Anaeromyxobacter dehalogenans 2CP-1.</title>
        <authorList>
            <consortium name="US DOE Joint Genome Institute"/>
            <person name="Lucas S."/>
            <person name="Copeland A."/>
            <person name="Lapidus A."/>
            <person name="Glavina del Rio T."/>
            <person name="Dalin E."/>
            <person name="Tice H."/>
            <person name="Bruce D."/>
            <person name="Goodwin L."/>
            <person name="Pitluck S."/>
            <person name="Saunders E."/>
            <person name="Brettin T."/>
            <person name="Detter J.C."/>
            <person name="Han C."/>
            <person name="Larimer F."/>
            <person name="Land M."/>
            <person name="Hauser L."/>
            <person name="Kyrpides N."/>
            <person name="Ovchinnikova G."/>
            <person name="Beliaev A.S."/>
            <person name="Richardson P."/>
        </authorList>
    </citation>
    <scope>NUCLEOTIDE SEQUENCE</scope>
    <source>
        <strain evidence="9">2CP-1</strain>
    </source>
</reference>
<dbReference type="KEGG" id="acp:A2cp1_1430"/>
<evidence type="ECO:0000256" key="4">
    <source>
        <dbReference type="ARBA" id="ARBA00022989"/>
    </source>
</evidence>
<dbReference type="Pfam" id="PF09335">
    <property type="entry name" value="VTT_dom"/>
    <property type="match status" value="1"/>
</dbReference>
<organism evidence="9 10">
    <name type="scientific">Anaeromyxobacter dehalogenans (strain ATCC BAA-258 / DSM 21875 / 2CP-1)</name>
    <dbReference type="NCBI Taxonomy" id="455488"/>
    <lineage>
        <taxon>Bacteria</taxon>
        <taxon>Pseudomonadati</taxon>
        <taxon>Myxococcota</taxon>
        <taxon>Myxococcia</taxon>
        <taxon>Myxococcales</taxon>
        <taxon>Cystobacterineae</taxon>
        <taxon>Anaeromyxobacteraceae</taxon>
        <taxon>Anaeromyxobacter</taxon>
    </lineage>
</organism>
<dbReference type="InterPro" id="IPR015414">
    <property type="entry name" value="TMEM64"/>
</dbReference>
<dbReference type="GO" id="GO:0005886">
    <property type="term" value="C:plasma membrane"/>
    <property type="evidence" value="ECO:0007669"/>
    <property type="project" value="UniProtKB-SubCell"/>
</dbReference>
<comment type="similarity">
    <text evidence="6">Belongs to the TVP38/TMEM64 family.</text>
</comment>
<dbReference type="Proteomes" id="UP000007089">
    <property type="component" value="Chromosome"/>
</dbReference>
<evidence type="ECO:0000256" key="7">
    <source>
        <dbReference type="SAM" id="MobiDB-lite"/>
    </source>
</evidence>
<evidence type="ECO:0000256" key="2">
    <source>
        <dbReference type="ARBA" id="ARBA00022475"/>
    </source>
</evidence>
<accession>B8JH72</accession>
<sequence length="262" mass="25828">MTRGRRGRADGTEGRYTARVLPSSPPPGRLARLARPAAALLVVAVAAALAALAPGPATRALEALRQSAPAAAAALAAAYVASGPLLVPAPLLHLAAGFALGPVTGSLLAIPASTAGACAAFGAGRWLVRERAARLAARSPALAGLDAALGASGFRVVLLLRLAPFAPFTVLNYLLGATPVPLRAFALASLLGSLPGLVVSVYVGSLAADVTALRATLAAGRGGAGALILPALGTGAVLLAIAWVLRRSLAAASAARPTPPPR</sequence>
<feature type="transmembrane region" description="Helical" evidence="6">
    <location>
        <begin position="107"/>
        <end position="128"/>
    </location>
</feature>
<name>B8JH72_ANAD2</name>
<evidence type="ECO:0000256" key="1">
    <source>
        <dbReference type="ARBA" id="ARBA00004651"/>
    </source>
</evidence>
<keyword evidence="3 6" id="KW-0812">Transmembrane</keyword>
<keyword evidence="5 6" id="KW-0472">Membrane</keyword>
<keyword evidence="10" id="KW-1185">Reference proteome</keyword>